<protein>
    <recommendedName>
        <fullName evidence="4">DUF4034 domain-containing protein</fullName>
    </recommendedName>
</protein>
<keyword evidence="1" id="KW-0472">Membrane</keyword>
<dbReference type="RefSeq" id="WP_342312529.1">
    <property type="nucleotide sequence ID" value="NZ_CP150851.1"/>
</dbReference>
<proteinExistence type="predicted"/>
<feature type="transmembrane region" description="Helical" evidence="1">
    <location>
        <begin position="29"/>
        <end position="48"/>
    </location>
</feature>
<organism evidence="2 3">
    <name type="scientific">Burkholderia pyrrocinia</name>
    <name type="common">Pseudomonas pyrrocinia</name>
    <dbReference type="NCBI Taxonomy" id="60550"/>
    <lineage>
        <taxon>Bacteria</taxon>
        <taxon>Pseudomonadati</taxon>
        <taxon>Pseudomonadota</taxon>
        <taxon>Betaproteobacteria</taxon>
        <taxon>Burkholderiales</taxon>
        <taxon>Burkholderiaceae</taxon>
        <taxon>Burkholderia</taxon>
        <taxon>Burkholderia cepacia complex</taxon>
    </lineage>
</organism>
<keyword evidence="3" id="KW-1185">Reference proteome</keyword>
<keyword evidence="1" id="KW-0812">Transmembrane</keyword>
<keyword evidence="1" id="KW-1133">Transmembrane helix</keyword>
<evidence type="ECO:0000313" key="3">
    <source>
        <dbReference type="Proteomes" id="UP001484179"/>
    </source>
</evidence>
<reference evidence="2 3" key="1">
    <citation type="submission" date="2024-04" db="EMBL/GenBank/DDBJ databases">
        <title>Biological Control Activity of Plant Growth Promoting Rhizobacteria Burkholderia pyrrocinia BX1 against Tobacco black shank Introduction Tobacco black shank (TBS) caused by the oomycete Phytophthora. nicotianae (P. nicotianae) has become a destructive soil.</title>
        <authorList>
            <person name="Liu X."/>
            <person name="Shu C."/>
        </authorList>
    </citation>
    <scope>NUCLEOTIDE SEQUENCE [LARGE SCALE GENOMIC DNA]</scope>
    <source>
        <strain evidence="2 3">BX1</strain>
        <plasmid evidence="2 3">unnamed</plasmid>
    </source>
</reference>
<dbReference type="EMBL" id="CP150851">
    <property type="protein sequence ID" value="WZW59324.1"/>
    <property type="molecule type" value="Genomic_DNA"/>
</dbReference>
<sequence>MNTTGRPRSHDLRHRAILSAGPGRWRRTILVLLVVLIGYAAADLFWPLHRDLSRFDPVATGTLETKMWRSYYDRQHVALFLELAQTLRTQYRLPWLRSYVGAYYGASAAFTFKEGKERSDYEKALPALHTYFSLIRNTGNRDFDVSRTTALELEWWIVHRQRGRYPPGALGSACAEAAASLYGVSAASTLEHGQLRAQAMLLRDAREDAGSVTDADWATIESLLHRSYLSLGHAVSSANAVAGAR</sequence>
<gene>
    <name evidence="2" type="ORF">WN985_33780</name>
</gene>
<evidence type="ECO:0000313" key="2">
    <source>
        <dbReference type="EMBL" id="WZW59324.1"/>
    </source>
</evidence>
<evidence type="ECO:0008006" key="4">
    <source>
        <dbReference type="Google" id="ProtNLM"/>
    </source>
</evidence>
<geneLocation type="plasmid" evidence="2 3">
    <name>unnamed</name>
</geneLocation>
<dbReference type="Proteomes" id="UP001484179">
    <property type="component" value="Plasmid unnamed"/>
</dbReference>
<keyword evidence="2" id="KW-0614">Plasmid</keyword>
<accession>A0ABZ3BW96</accession>
<name>A0ABZ3BW96_BURPY</name>
<evidence type="ECO:0000256" key="1">
    <source>
        <dbReference type="SAM" id="Phobius"/>
    </source>
</evidence>